<evidence type="ECO:0000313" key="2">
    <source>
        <dbReference type="EMBL" id="GAA3991970.1"/>
    </source>
</evidence>
<sequence length="402" mass="45780">MKTTCIFIALLFVVSTVKAQKVQELASKNIDEAIPMFEQISDFKNTDEVKLVGLGDIGEFAKETKKFNTAFSAYLITKKKFRNIVLQTDDWLLRPLNIYLTTAVPADNARLDSLIKNIFSGHHKFANPEFSSLIKWIKNYNLSHPDDMVNIGGVAPYTQIPPSYLLSAYVFPVDKSYGQKLSEKWSDNATPDSTAYSDIKTWIEALKNTKLSKLNQNLIFKCNEDLIHNTFVLKVESADQKFPLKVLNDRSRYIANQILKKLSKKTIYYGLNTEIIKANLESNFTKDNLPSFSVGKLLSEELKEKYYVFITDFANVAKLPVADLSAQKMNVEVFTGSAQAKTLFEKKDYFERKKDKDVLTGYKPMVISYIKGQFTNAIVQRDSFAADALFLFSHLSEIDLNY</sequence>
<proteinExistence type="predicted"/>
<keyword evidence="1" id="KW-0732">Signal</keyword>
<dbReference type="Proteomes" id="UP001500742">
    <property type="component" value="Unassembled WGS sequence"/>
</dbReference>
<dbReference type="RefSeq" id="WP_259097699.1">
    <property type="nucleotide sequence ID" value="NZ_BAAAZC010000046.1"/>
</dbReference>
<evidence type="ECO:0000313" key="3">
    <source>
        <dbReference type="Proteomes" id="UP001500742"/>
    </source>
</evidence>
<comment type="caution">
    <text evidence="2">The sequence shown here is derived from an EMBL/GenBank/DDBJ whole genome shotgun (WGS) entry which is preliminary data.</text>
</comment>
<evidence type="ECO:0000256" key="1">
    <source>
        <dbReference type="SAM" id="SignalP"/>
    </source>
</evidence>
<feature type="signal peptide" evidence="1">
    <location>
        <begin position="1"/>
        <end position="19"/>
    </location>
</feature>
<dbReference type="EMBL" id="BAAAZC010000046">
    <property type="protein sequence ID" value="GAA3991970.1"/>
    <property type="molecule type" value="Genomic_DNA"/>
</dbReference>
<accession>A0ABP7R3B6</accession>
<gene>
    <name evidence="2" type="ORF">GCM10022210_51950</name>
</gene>
<dbReference type="SUPFAM" id="SSF159501">
    <property type="entry name" value="EreA/ChaN-like"/>
    <property type="match status" value="1"/>
</dbReference>
<protein>
    <submittedName>
        <fullName evidence="2">Uncharacterized protein</fullName>
    </submittedName>
</protein>
<reference evidence="3" key="1">
    <citation type="journal article" date="2019" name="Int. J. Syst. Evol. Microbiol.">
        <title>The Global Catalogue of Microorganisms (GCM) 10K type strain sequencing project: providing services to taxonomists for standard genome sequencing and annotation.</title>
        <authorList>
            <consortium name="The Broad Institute Genomics Platform"/>
            <consortium name="The Broad Institute Genome Sequencing Center for Infectious Disease"/>
            <person name="Wu L."/>
            <person name="Ma J."/>
        </authorList>
    </citation>
    <scope>NUCLEOTIDE SEQUENCE [LARGE SCALE GENOMIC DNA]</scope>
    <source>
        <strain evidence="3">JCM 16601</strain>
    </source>
</reference>
<keyword evidence="3" id="KW-1185">Reference proteome</keyword>
<name>A0ABP7R3B6_9SPHI</name>
<organism evidence="2 3">
    <name type="scientific">Mucilaginibacter dorajii</name>
    <dbReference type="NCBI Taxonomy" id="692994"/>
    <lineage>
        <taxon>Bacteria</taxon>
        <taxon>Pseudomonadati</taxon>
        <taxon>Bacteroidota</taxon>
        <taxon>Sphingobacteriia</taxon>
        <taxon>Sphingobacteriales</taxon>
        <taxon>Sphingobacteriaceae</taxon>
        <taxon>Mucilaginibacter</taxon>
    </lineage>
</organism>
<feature type="chain" id="PRO_5047246742" evidence="1">
    <location>
        <begin position="20"/>
        <end position="402"/>
    </location>
</feature>